<evidence type="ECO:0000313" key="3">
    <source>
        <dbReference type="Proteomes" id="UP001358586"/>
    </source>
</evidence>
<evidence type="ECO:0000313" key="2">
    <source>
        <dbReference type="EMBL" id="KAK5833740.1"/>
    </source>
</evidence>
<dbReference type="SUPFAM" id="SSF56672">
    <property type="entry name" value="DNA/RNA polymerases"/>
    <property type="match status" value="1"/>
</dbReference>
<dbReference type="Pfam" id="PF00078">
    <property type="entry name" value="RVT_1"/>
    <property type="match status" value="1"/>
</dbReference>
<dbReference type="InterPro" id="IPR043502">
    <property type="entry name" value="DNA/RNA_pol_sf"/>
</dbReference>
<sequence length="179" mass="20920">MMIHDNVLVAHGLMHYLRSSKNGPNKGCAIKLDKSKAYDWVEWSFLEKVMIRMDFSRVWVKKIMNCVSTVRNKEKCNMNLTDIIIPEKGLRQGDPISPYLYLFCMDVFSRMLLKAQEDNNIKGIRASKYGPRTNHLFFADDALLFARNQRREVKAFKRILVNFTRMSGQSINLDKSMVY</sequence>
<accession>A0ABR0Q335</accession>
<comment type="caution">
    <text evidence="2">The sequence shown here is derived from an EMBL/GenBank/DDBJ whole genome shotgun (WGS) entry which is preliminary data.</text>
</comment>
<protein>
    <recommendedName>
        <fullName evidence="1">Reverse transcriptase domain-containing protein</fullName>
    </recommendedName>
</protein>
<dbReference type="InterPro" id="IPR000477">
    <property type="entry name" value="RT_dom"/>
</dbReference>
<feature type="domain" description="Reverse transcriptase" evidence="1">
    <location>
        <begin position="1"/>
        <end position="179"/>
    </location>
</feature>
<dbReference type="PANTHER" id="PTHR31635">
    <property type="entry name" value="REVERSE TRANSCRIPTASE DOMAIN-CONTAINING PROTEIN-RELATED"/>
    <property type="match status" value="1"/>
</dbReference>
<reference evidence="2 3" key="1">
    <citation type="submission" date="2023-03" db="EMBL/GenBank/DDBJ databases">
        <title>WGS of Gossypium arboreum.</title>
        <authorList>
            <person name="Yu D."/>
        </authorList>
    </citation>
    <scope>NUCLEOTIDE SEQUENCE [LARGE SCALE GENOMIC DNA]</scope>
    <source>
        <tissue evidence="2">Leaf</tissue>
    </source>
</reference>
<keyword evidence="3" id="KW-1185">Reference proteome</keyword>
<name>A0ABR0Q335_GOSAR</name>
<gene>
    <name evidence="2" type="ORF">PVK06_017594</name>
</gene>
<dbReference type="EMBL" id="JARKNE010000005">
    <property type="protein sequence ID" value="KAK5833740.1"/>
    <property type="molecule type" value="Genomic_DNA"/>
</dbReference>
<dbReference type="PROSITE" id="PS50878">
    <property type="entry name" value="RT_POL"/>
    <property type="match status" value="1"/>
</dbReference>
<evidence type="ECO:0000259" key="1">
    <source>
        <dbReference type="PROSITE" id="PS50878"/>
    </source>
</evidence>
<proteinExistence type="predicted"/>
<organism evidence="2 3">
    <name type="scientific">Gossypium arboreum</name>
    <name type="common">Tree cotton</name>
    <name type="synonym">Gossypium nanking</name>
    <dbReference type="NCBI Taxonomy" id="29729"/>
    <lineage>
        <taxon>Eukaryota</taxon>
        <taxon>Viridiplantae</taxon>
        <taxon>Streptophyta</taxon>
        <taxon>Embryophyta</taxon>
        <taxon>Tracheophyta</taxon>
        <taxon>Spermatophyta</taxon>
        <taxon>Magnoliopsida</taxon>
        <taxon>eudicotyledons</taxon>
        <taxon>Gunneridae</taxon>
        <taxon>Pentapetalae</taxon>
        <taxon>rosids</taxon>
        <taxon>malvids</taxon>
        <taxon>Malvales</taxon>
        <taxon>Malvaceae</taxon>
        <taxon>Malvoideae</taxon>
        <taxon>Gossypium</taxon>
    </lineage>
</organism>
<dbReference type="Proteomes" id="UP001358586">
    <property type="component" value="Chromosome 5"/>
</dbReference>
<dbReference type="PANTHER" id="PTHR31635:SF196">
    <property type="entry name" value="REVERSE TRANSCRIPTASE DOMAIN-CONTAINING PROTEIN-RELATED"/>
    <property type="match status" value="1"/>
</dbReference>